<proteinExistence type="predicted"/>
<dbReference type="EMBL" id="CAMXCT010000047">
    <property type="protein sequence ID" value="CAI3972993.1"/>
    <property type="molecule type" value="Genomic_DNA"/>
</dbReference>
<reference evidence="2" key="1">
    <citation type="submission" date="2022-10" db="EMBL/GenBank/DDBJ databases">
        <authorList>
            <person name="Chen Y."/>
            <person name="Dougan E. K."/>
            <person name="Chan C."/>
            <person name="Rhodes N."/>
            <person name="Thang M."/>
        </authorList>
    </citation>
    <scope>NUCLEOTIDE SEQUENCE</scope>
</reference>
<reference evidence="3" key="2">
    <citation type="submission" date="2024-04" db="EMBL/GenBank/DDBJ databases">
        <authorList>
            <person name="Chen Y."/>
            <person name="Shah S."/>
            <person name="Dougan E. K."/>
            <person name="Thang M."/>
            <person name="Chan C."/>
        </authorList>
    </citation>
    <scope>NUCLEOTIDE SEQUENCE [LARGE SCALE GENOMIC DNA]</scope>
</reference>
<protein>
    <submittedName>
        <fullName evidence="2">Uncharacterized protein</fullName>
    </submittedName>
</protein>
<dbReference type="OrthoDB" id="407296at2759"/>
<evidence type="ECO:0000256" key="1">
    <source>
        <dbReference type="SAM" id="MobiDB-lite"/>
    </source>
</evidence>
<feature type="region of interest" description="Disordered" evidence="1">
    <location>
        <begin position="1"/>
        <end position="23"/>
    </location>
</feature>
<organism evidence="2">
    <name type="scientific">Cladocopium goreaui</name>
    <dbReference type="NCBI Taxonomy" id="2562237"/>
    <lineage>
        <taxon>Eukaryota</taxon>
        <taxon>Sar</taxon>
        <taxon>Alveolata</taxon>
        <taxon>Dinophyceae</taxon>
        <taxon>Suessiales</taxon>
        <taxon>Symbiodiniaceae</taxon>
        <taxon>Cladocopium</taxon>
    </lineage>
</organism>
<accession>A0A9P1FEC3</accession>
<dbReference type="EMBL" id="CAMXCT020000047">
    <property type="protein sequence ID" value="CAL1126368.1"/>
    <property type="molecule type" value="Genomic_DNA"/>
</dbReference>
<comment type="caution">
    <text evidence="2">The sequence shown here is derived from an EMBL/GenBank/DDBJ whole genome shotgun (WGS) entry which is preliminary data.</text>
</comment>
<dbReference type="Gene3D" id="3.40.50.150">
    <property type="entry name" value="Vaccinia Virus protein VP39"/>
    <property type="match status" value="1"/>
</dbReference>
<dbReference type="EMBL" id="CAMXCT030000047">
    <property type="protein sequence ID" value="CAL4760305.1"/>
    <property type="molecule type" value="Genomic_DNA"/>
</dbReference>
<evidence type="ECO:0000313" key="2">
    <source>
        <dbReference type="EMBL" id="CAI3972993.1"/>
    </source>
</evidence>
<gene>
    <name evidence="2" type="ORF">C1SCF055_LOCUS1524</name>
</gene>
<sequence length="496" mass="56192">MVLHLDLWPSEGSESSHDCTRSNETSSCHRALTLSVEKEDESWGRLGLASNSIAVGWSLTKKIVPQLQDSWLYNAKTAFSMCSGAGTAESSRAVLQNIVQKFPLPGVEKTMDIQTVALWENASACNQLLFDNHRWCMETVDKDHDMPHFFNDILSLNCAGTFRDKDSYQTKRRKICRSVLLPTQLCNTHSHTDSESDWCTVPSPDYGCSGLPCTDMSRAGRQLKKYGPTNSVYMTHGKYVETKEVPIFTVECTPELDMDMMEETHPSYDFYRVDFSTADTGHAGVARDRVYVLASHKDRSSCKYDPMSLKAMIADRMREKVQTRPSDYFMAQVVEVQQEALQLAIRRKVEYRPNCRDLSYLLTEREQAALLAYENAYRAEFSVEPSQDPDLVVFLGDDGVKWRTWSAKSHQIPTFRRNAKTGLFWSPFLKRYLVSREKLAALGWPVSEHMAGPMRCKPIPTQDVIRAADLAGNGMHFPCVAIAQMLALCCFGPQEY</sequence>
<dbReference type="AlphaFoldDB" id="A0A9P1FEC3"/>
<evidence type="ECO:0000313" key="3">
    <source>
        <dbReference type="EMBL" id="CAL1126368.1"/>
    </source>
</evidence>
<name>A0A9P1FEC3_9DINO</name>
<keyword evidence="4" id="KW-1185">Reference proteome</keyword>
<dbReference type="InterPro" id="IPR029063">
    <property type="entry name" value="SAM-dependent_MTases_sf"/>
</dbReference>
<dbReference type="SUPFAM" id="SSF53335">
    <property type="entry name" value="S-adenosyl-L-methionine-dependent methyltransferases"/>
    <property type="match status" value="1"/>
</dbReference>
<evidence type="ECO:0000313" key="4">
    <source>
        <dbReference type="Proteomes" id="UP001152797"/>
    </source>
</evidence>
<dbReference type="Proteomes" id="UP001152797">
    <property type="component" value="Unassembled WGS sequence"/>
</dbReference>